<dbReference type="Pfam" id="PF05099">
    <property type="entry name" value="TerB"/>
    <property type="match status" value="1"/>
</dbReference>
<name>A0A271J3W4_9BACT</name>
<feature type="domain" description="Co-chaperone DjlA N-terminal" evidence="1">
    <location>
        <begin position="26"/>
        <end position="127"/>
    </location>
</feature>
<dbReference type="InterPro" id="IPR007791">
    <property type="entry name" value="DjlA_N"/>
</dbReference>
<keyword evidence="3" id="KW-1185">Reference proteome</keyword>
<dbReference type="EMBL" id="MQWD01000001">
    <property type="protein sequence ID" value="PAP78192.1"/>
    <property type="molecule type" value="Genomic_DNA"/>
</dbReference>
<dbReference type="Proteomes" id="UP000216339">
    <property type="component" value="Unassembled WGS sequence"/>
</dbReference>
<evidence type="ECO:0000259" key="1">
    <source>
        <dbReference type="Pfam" id="PF05099"/>
    </source>
</evidence>
<sequence>MAHDHSQGTPSPLEDLALLTLVVAHGTDADLDPRETRVLVRQLDLLAEAFGESPSGEDLSHLVEDAVSAYGEISVVGLDEVVLRLRDALDPDALARAHAALVRVAEADEVVHTMEATFLRHLAQAWQLD</sequence>
<organism evidence="2 3">
    <name type="scientific">Rubrivirga marina</name>
    <dbReference type="NCBI Taxonomy" id="1196024"/>
    <lineage>
        <taxon>Bacteria</taxon>
        <taxon>Pseudomonadati</taxon>
        <taxon>Rhodothermota</taxon>
        <taxon>Rhodothermia</taxon>
        <taxon>Rhodothermales</taxon>
        <taxon>Rubricoccaceae</taxon>
        <taxon>Rubrivirga</taxon>
    </lineage>
</organism>
<proteinExistence type="predicted"/>
<dbReference type="SUPFAM" id="SSF158682">
    <property type="entry name" value="TerB-like"/>
    <property type="match status" value="1"/>
</dbReference>
<protein>
    <recommendedName>
        <fullName evidence="1">Co-chaperone DjlA N-terminal domain-containing protein</fullName>
    </recommendedName>
</protein>
<reference evidence="2 3" key="1">
    <citation type="submission" date="2016-11" db="EMBL/GenBank/DDBJ databases">
        <title>Study of marine rhodopsin-containing bacteria.</title>
        <authorList>
            <person name="Yoshizawa S."/>
            <person name="Kumagai Y."/>
            <person name="Kogure K."/>
        </authorList>
    </citation>
    <scope>NUCLEOTIDE SEQUENCE [LARGE SCALE GENOMIC DNA]</scope>
    <source>
        <strain evidence="2 3">SAORIC-28</strain>
    </source>
</reference>
<comment type="caution">
    <text evidence="2">The sequence shown here is derived from an EMBL/GenBank/DDBJ whole genome shotgun (WGS) entry which is preliminary data.</text>
</comment>
<dbReference type="RefSeq" id="WP_179299745.1">
    <property type="nucleotide sequence ID" value="NZ_MQWD01000001.1"/>
</dbReference>
<dbReference type="InterPro" id="IPR029024">
    <property type="entry name" value="TerB-like"/>
</dbReference>
<gene>
    <name evidence="2" type="ORF">BSZ37_18040</name>
</gene>
<evidence type="ECO:0000313" key="3">
    <source>
        <dbReference type="Proteomes" id="UP000216339"/>
    </source>
</evidence>
<dbReference type="AlphaFoldDB" id="A0A271J3W4"/>
<accession>A0A271J3W4</accession>
<evidence type="ECO:0000313" key="2">
    <source>
        <dbReference type="EMBL" id="PAP78192.1"/>
    </source>
</evidence>